<dbReference type="GeneID" id="101239231"/>
<sequence>MPNVLQRFFYTSGATPLPIGICLIVFFLNLFNGMAITNLSSYLPKLVKTFNVSEVNTGQYAGAVSSSLSVSRIVSSIIWGFICDKFGRKTSLLWSGSGLAIATLLFGFTMSFIWTVVTRSFQGMFVGLIVITKALIGDITNDSNLATGLSFIFTANNIGYIIGPSMAGFLVFPADKYQKVFAKNGFFDIFKVLLPNLIISTGLLIVLVVAAIYIPGKKRVKVKVDLLNLQSTSQILCESNSIDDNLISDESKNLQSSRQLQCESVVSDDFDDTKSDEYPLIKDQTKITTLNKNDVRCDSVIIDTENSKPTTKYRKLLSNKIFILSTVLYGMFSMTTVAYEDMFPVFAATDIEYNGLGMTTSDIGLIYLITGVTVIIIQFSIVNKAIDRFGSKKIFSLTTLFFSILVFLLPTMAKIKNKIGLWISLWITQCLMRTLYSTGILCVNIFINNSVESEQLGVANGIGSSVASIGRSIGSVVFGLAFSWSLDNVKKRLAMESSLGFPFNEYFTFILISVSSMFVMLAAFFLPQSINHKKTLRKSEENK</sequence>
<feature type="transmembrane region" description="Helical" evidence="6">
    <location>
        <begin position="394"/>
        <end position="413"/>
    </location>
</feature>
<feature type="transmembrane region" description="Helical" evidence="6">
    <location>
        <begin position="148"/>
        <end position="172"/>
    </location>
</feature>
<dbReference type="RefSeq" id="XP_065663362.1">
    <property type="nucleotide sequence ID" value="XM_065807290.1"/>
</dbReference>
<feature type="transmembrane region" description="Helical" evidence="6">
    <location>
        <begin position="419"/>
        <end position="447"/>
    </location>
</feature>
<comment type="subcellular location">
    <subcellularLocation>
        <location evidence="1">Membrane</location>
        <topology evidence="1">Multi-pass membrane protein</topology>
    </subcellularLocation>
</comment>
<feature type="transmembrane region" description="Helical" evidence="6">
    <location>
        <begin position="93"/>
        <end position="114"/>
    </location>
</feature>
<keyword evidence="4 6" id="KW-1133">Transmembrane helix</keyword>
<keyword evidence="8" id="KW-1185">Reference proteome</keyword>
<keyword evidence="5 6" id="KW-0472">Membrane</keyword>
<dbReference type="PANTHER" id="PTHR23504:SF15">
    <property type="entry name" value="MAJOR FACILITATOR SUPERFAMILY (MFS) PROFILE DOMAIN-CONTAINING PROTEIN"/>
    <property type="match status" value="1"/>
</dbReference>
<evidence type="ECO:0000256" key="4">
    <source>
        <dbReference type="ARBA" id="ARBA00022989"/>
    </source>
</evidence>
<evidence type="ECO:0000313" key="9">
    <source>
        <dbReference type="RefSeq" id="XP_065663362.1"/>
    </source>
</evidence>
<dbReference type="Gene3D" id="1.20.1250.20">
    <property type="entry name" value="MFS general substrate transporter like domains"/>
    <property type="match status" value="1"/>
</dbReference>
<dbReference type="SUPFAM" id="SSF103473">
    <property type="entry name" value="MFS general substrate transporter"/>
    <property type="match status" value="1"/>
</dbReference>
<dbReference type="InterPro" id="IPR036259">
    <property type="entry name" value="MFS_trans_sf"/>
</dbReference>
<feature type="domain" description="Major facilitator superfamily (MFS) profile" evidence="7">
    <location>
        <begin position="21"/>
        <end position="531"/>
    </location>
</feature>
<protein>
    <submittedName>
        <fullName evidence="9">Uncharacterized protein LOC101239231 isoform X4</fullName>
    </submittedName>
</protein>
<keyword evidence="3 6" id="KW-0812">Transmembrane</keyword>
<dbReference type="InterPro" id="IPR020846">
    <property type="entry name" value="MFS_dom"/>
</dbReference>
<dbReference type="Proteomes" id="UP001652625">
    <property type="component" value="Chromosome 10"/>
</dbReference>
<feature type="transmembrane region" description="Helical" evidence="6">
    <location>
        <begin position="506"/>
        <end position="527"/>
    </location>
</feature>
<dbReference type="PROSITE" id="PS50850">
    <property type="entry name" value="MFS"/>
    <property type="match status" value="1"/>
</dbReference>
<reference evidence="9" key="1">
    <citation type="submission" date="2025-08" db="UniProtKB">
        <authorList>
            <consortium name="RefSeq"/>
        </authorList>
    </citation>
    <scope>IDENTIFICATION</scope>
</reference>
<feature type="transmembrane region" description="Helical" evidence="6">
    <location>
        <begin position="363"/>
        <end position="382"/>
    </location>
</feature>
<organism evidence="8 9">
    <name type="scientific">Hydra vulgaris</name>
    <name type="common">Hydra</name>
    <name type="synonym">Hydra attenuata</name>
    <dbReference type="NCBI Taxonomy" id="6087"/>
    <lineage>
        <taxon>Eukaryota</taxon>
        <taxon>Metazoa</taxon>
        <taxon>Cnidaria</taxon>
        <taxon>Hydrozoa</taxon>
        <taxon>Hydroidolina</taxon>
        <taxon>Anthoathecata</taxon>
        <taxon>Aplanulata</taxon>
        <taxon>Hydridae</taxon>
        <taxon>Hydra</taxon>
    </lineage>
</organism>
<proteinExistence type="predicted"/>
<feature type="transmembrane region" description="Helical" evidence="6">
    <location>
        <begin position="468"/>
        <end position="486"/>
    </location>
</feature>
<feature type="transmembrane region" description="Helical" evidence="6">
    <location>
        <begin position="192"/>
        <end position="214"/>
    </location>
</feature>
<feature type="transmembrane region" description="Helical" evidence="6">
    <location>
        <begin position="21"/>
        <end position="40"/>
    </location>
</feature>
<evidence type="ECO:0000256" key="2">
    <source>
        <dbReference type="ARBA" id="ARBA00022448"/>
    </source>
</evidence>
<evidence type="ECO:0000256" key="1">
    <source>
        <dbReference type="ARBA" id="ARBA00004141"/>
    </source>
</evidence>
<evidence type="ECO:0000256" key="5">
    <source>
        <dbReference type="ARBA" id="ARBA00023136"/>
    </source>
</evidence>
<feature type="transmembrane region" description="Helical" evidence="6">
    <location>
        <begin position="321"/>
        <end position="339"/>
    </location>
</feature>
<feature type="transmembrane region" description="Helical" evidence="6">
    <location>
        <begin position="120"/>
        <end position="136"/>
    </location>
</feature>
<gene>
    <name evidence="9" type="primary">LOC101239231</name>
</gene>
<evidence type="ECO:0000313" key="8">
    <source>
        <dbReference type="Proteomes" id="UP001652625"/>
    </source>
</evidence>
<accession>A0ABM4CNG2</accession>
<keyword evidence="2" id="KW-0813">Transport</keyword>
<name>A0ABM4CNG2_HYDVU</name>
<evidence type="ECO:0000256" key="3">
    <source>
        <dbReference type="ARBA" id="ARBA00022692"/>
    </source>
</evidence>
<dbReference type="PANTHER" id="PTHR23504">
    <property type="entry name" value="MAJOR FACILITATOR SUPERFAMILY DOMAIN-CONTAINING PROTEIN 10"/>
    <property type="match status" value="1"/>
</dbReference>
<evidence type="ECO:0000256" key="6">
    <source>
        <dbReference type="SAM" id="Phobius"/>
    </source>
</evidence>
<evidence type="ECO:0000259" key="7">
    <source>
        <dbReference type="PROSITE" id="PS50850"/>
    </source>
</evidence>
<dbReference type="InterPro" id="IPR011701">
    <property type="entry name" value="MFS"/>
</dbReference>
<dbReference type="Pfam" id="PF07690">
    <property type="entry name" value="MFS_1"/>
    <property type="match status" value="1"/>
</dbReference>